<feature type="domain" description="Nitroreductase" evidence="1">
    <location>
        <begin position="7"/>
        <end position="166"/>
    </location>
</feature>
<dbReference type="Proteomes" id="UP000442695">
    <property type="component" value="Unassembled WGS sequence"/>
</dbReference>
<dbReference type="InterPro" id="IPR029479">
    <property type="entry name" value="Nitroreductase"/>
</dbReference>
<evidence type="ECO:0000313" key="2">
    <source>
        <dbReference type="EMBL" id="KAF0251837.1"/>
    </source>
</evidence>
<accession>A0A7V8J1Z2</accession>
<organism evidence="2 3">
    <name type="scientific">Pseudomonas putida</name>
    <name type="common">Arthrobacter siderocapsulatus</name>
    <dbReference type="NCBI Taxonomy" id="303"/>
    <lineage>
        <taxon>Bacteria</taxon>
        <taxon>Pseudomonadati</taxon>
        <taxon>Pseudomonadota</taxon>
        <taxon>Gammaproteobacteria</taxon>
        <taxon>Pseudomonadales</taxon>
        <taxon>Pseudomonadaceae</taxon>
        <taxon>Pseudomonas</taxon>
    </lineage>
</organism>
<dbReference type="AlphaFoldDB" id="A0A7V8J1Z2"/>
<dbReference type="RefSeq" id="WP_059394889.1">
    <property type="nucleotide sequence ID" value="NZ_BBQL01000021.1"/>
</dbReference>
<evidence type="ECO:0000259" key="1">
    <source>
        <dbReference type="Pfam" id="PF00881"/>
    </source>
</evidence>
<dbReference type="GO" id="GO:0016491">
    <property type="term" value="F:oxidoreductase activity"/>
    <property type="evidence" value="ECO:0007669"/>
    <property type="project" value="InterPro"/>
</dbReference>
<dbReference type="PANTHER" id="PTHR23026">
    <property type="entry name" value="NADPH NITROREDUCTASE"/>
    <property type="match status" value="1"/>
</dbReference>
<protein>
    <submittedName>
        <fullName evidence="2">Nitroreductase</fullName>
    </submittedName>
</protein>
<name>A0A7V8J1Z2_PSEPU</name>
<comment type="caution">
    <text evidence="2">The sequence shown here is derived from an EMBL/GenBank/DDBJ whole genome shotgun (WGS) entry which is preliminary data.</text>
</comment>
<proteinExistence type="predicted"/>
<reference evidence="2 3" key="1">
    <citation type="submission" date="2019-12" db="EMBL/GenBank/DDBJ databases">
        <authorList>
            <person name="Woiski C."/>
        </authorList>
    </citation>
    <scope>NUCLEOTIDE SEQUENCE [LARGE SCALE GENOMIC DNA]</scope>
    <source>
        <strain evidence="2 3">BOE100</strain>
    </source>
</reference>
<evidence type="ECO:0000313" key="3">
    <source>
        <dbReference type="Proteomes" id="UP000442695"/>
    </source>
</evidence>
<sequence>MNIYEAIRERRSTREFTAEPVEQHLIVRLIEAAAQAPSAMNLQPWVFTVVRDQALLQQVSSDAKAYLAKHCGDQLPESLQAMLNDERFQIFYHAPALIVIAAKTASDWAVEDCALAAQNLMLAAHAEGLGSCWIGLAQRYLATPAGRQVLHLPDECAPVAPVIVGYPRSVAAEVQRKAPEIHWIG</sequence>
<dbReference type="Gene3D" id="3.40.109.10">
    <property type="entry name" value="NADH Oxidase"/>
    <property type="match status" value="1"/>
</dbReference>
<dbReference type="CDD" id="cd02136">
    <property type="entry name" value="PnbA_NfnB-like"/>
    <property type="match status" value="1"/>
</dbReference>
<gene>
    <name evidence="2" type="ORF">GN299_26415</name>
</gene>
<dbReference type="InterPro" id="IPR050627">
    <property type="entry name" value="Nitroreductase/BluB"/>
</dbReference>
<dbReference type="Pfam" id="PF00881">
    <property type="entry name" value="Nitroreductase"/>
    <property type="match status" value="1"/>
</dbReference>
<dbReference type="SUPFAM" id="SSF55469">
    <property type="entry name" value="FMN-dependent nitroreductase-like"/>
    <property type="match status" value="1"/>
</dbReference>
<dbReference type="InterPro" id="IPR000415">
    <property type="entry name" value="Nitroreductase-like"/>
</dbReference>
<dbReference type="EMBL" id="WOWR01000051">
    <property type="protein sequence ID" value="KAF0251837.1"/>
    <property type="molecule type" value="Genomic_DNA"/>
</dbReference>
<dbReference type="PANTHER" id="PTHR23026:SF123">
    <property type="entry name" value="NAD(P)H NITROREDUCTASE RV3131-RELATED"/>
    <property type="match status" value="1"/>
</dbReference>